<dbReference type="AlphaFoldDB" id="A0A4U9IZB2"/>
<protein>
    <submittedName>
        <fullName evidence="2">Alpha-galactosidase</fullName>
        <ecNumber evidence="2">3.2.1.22</ecNumber>
    </submittedName>
</protein>
<sequence>MKTAARRSSHEHFPALISGTPGFSEMHGDVWGVHLGWSGNHRLRAEAKTDGRRYLQAEALYLPGEMAVEEGETLWTATPLRQLLRPRG</sequence>
<dbReference type="InterPro" id="IPR031704">
    <property type="entry name" value="Glyco_hydro_36_N"/>
</dbReference>
<keyword evidence="2" id="KW-0378">Hydrolase</keyword>
<dbReference type="InterPro" id="IPR038417">
    <property type="entry name" value="Alpga-gal_N_sf"/>
</dbReference>
<dbReference type="EMBL" id="LR590464">
    <property type="protein sequence ID" value="VTP83286.1"/>
    <property type="molecule type" value="Genomic_DNA"/>
</dbReference>
<dbReference type="GO" id="GO:0004557">
    <property type="term" value="F:alpha-galactosidase activity"/>
    <property type="evidence" value="ECO:0007669"/>
    <property type="project" value="UniProtKB-EC"/>
</dbReference>
<gene>
    <name evidence="2" type="primary">rafA_3</name>
    <name evidence="2" type="ORF">NCTC13032_07314</name>
</gene>
<dbReference type="EC" id="3.2.1.22" evidence="2"/>
<dbReference type="Gene3D" id="2.70.98.60">
    <property type="entry name" value="alpha-galactosidase from lactobacil brevis"/>
    <property type="match status" value="1"/>
</dbReference>
<evidence type="ECO:0000313" key="3">
    <source>
        <dbReference type="Proteomes" id="UP000310719"/>
    </source>
</evidence>
<keyword evidence="2" id="KW-0326">Glycosidase</keyword>
<evidence type="ECO:0000259" key="1">
    <source>
        <dbReference type="Pfam" id="PF16875"/>
    </source>
</evidence>
<proteinExistence type="predicted"/>
<evidence type="ECO:0000313" key="2">
    <source>
        <dbReference type="EMBL" id="VTP83286.1"/>
    </source>
</evidence>
<accession>A0A4U9IZB2</accession>
<feature type="domain" description="Glycosyl hydrolase family 36 N-terminal" evidence="1">
    <location>
        <begin position="7"/>
        <end position="61"/>
    </location>
</feature>
<reference evidence="2 3" key="1">
    <citation type="submission" date="2019-05" db="EMBL/GenBank/DDBJ databases">
        <authorList>
            <consortium name="Pathogen Informatics"/>
        </authorList>
    </citation>
    <scope>NUCLEOTIDE SEQUENCE [LARGE SCALE GENOMIC DNA]</scope>
    <source>
        <strain evidence="2 3">NCTC13032</strain>
    </source>
</reference>
<dbReference type="Proteomes" id="UP000310719">
    <property type="component" value="Chromosome"/>
</dbReference>
<dbReference type="Pfam" id="PF16875">
    <property type="entry name" value="Glyco_hydro_36N"/>
    <property type="match status" value="1"/>
</dbReference>
<organism evidence="2 3">
    <name type="scientific">Leclercia adecarboxylata</name>
    <dbReference type="NCBI Taxonomy" id="83655"/>
    <lineage>
        <taxon>Bacteria</taxon>
        <taxon>Pseudomonadati</taxon>
        <taxon>Pseudomonadota</taxon>
        <taxon>Gammaproteobacteria</taxon>
        <taxon>Enterobacterales</taxon>
        <taxon>Enterobacteriaceae</taxon>
        <taxon>Leclercia</taxon>
    </lineage>
</organism>
<name>A0A4U9IZB2_9ENTR</name>